<reference evidence="1" key="1">
    <citation type="submission" date="2021-08" db="EMBL/GenBank/DDBJ databases">
        <title>The first chromosome-level gecko genome reveals the dynamic sex chromosomes of Neotropical dwarf geckos (Sphaerodactylidae: Sphaerodactylus).</title>
        <authorList>
            <person name="Pinto B.J."/>
            <person name="Keating S.E."/>
            <person name="Gamble T."/>
        </authorList>
    </citation>
    <scope>NUCLEOTIDE SEQUENCE</scope>
    <source>
        <strain evidence="1">TG3544</strain>
    </source>
</reference>
<protein>
    <submittedName>
        <fullName evidence="1">Uncharacterized protein</fullName>
    </submittedName>
</protein>
<dbReference type="EMBL" id="CM037618">
    <property type="protein sequence ID" value="KAH7999497.1"/>
    <property type="molecule type" value="Genomic_DNA"/>
</dbReference>
<name>A0ACB8F329_9SAUR</name>
<sequence>MEDDGGGDPDTAVLTLSHFSRPPFLSFGTVGVGTSRTRRLALENPNAEPILVAVWRPPPASKGFAVEQLRCLIQPRERVFISIVWMPLEEGRVRELITFVVNGVVKHQAVLLGSAEQPVKKKRSLWESIKKRSTAQQPQYKKRQSRIKNVNKTFQVSEKTNSVRSPLQCCENLEESRCSASPEGDSLILENKMPLSPISPTLQENRNVTCTPLSMRSTVYSILEKVDDDVLPKAIKETFTIMPMKTKLESAHIVQPIEAQNSNTNSCDTPEQLKRLHITSDHKRILSPDSLPSLGVGALILSPDQFLKENQIAVEPVLQVCEPVLPSDLEPGVSEYFPPKKEKKVLQTVTFSAEPQFQHKAFNVTRNRELSVFHYENCEQHLSFPAHTAKHQVCQFQKQEPLKRPLLSSTVIKSKQGPLEGKGPQMLKSKSRKCLSNAIQQCVDKVPESRKIERLPNLPVIESLTCVVSSDKVEKASLCSESSSHNRKRKSGEFLEEINSGSKKYMGNVDTKKLSMSCELNEKPTDLKTSGPKSANREKQSQKKRVGFLSQKSRSARKTSKKMVPVAQSQLTFLKPFKTDLPRHPMPFVAKNMFYDERWKEKQQRGFTWWLNFVLTPDDFTVKTDTSHVNAASLILGIEAHHKCSVPKAPTKEEVSLRAYSARCKLNKLRSSACRLFTHNAMVKAIKRLEVEIEAKHLLVRKDRHLWKDIGQRQKILNWLLCYNPLWLRMGLETVYGELIALENNSDVTGLAMFILTRLLWNPDIAAEYRHPAVPHLYRDGHEEALSKFTLKKILLLVCFLDHAKSSRIIDHDPCLFCRNAAFKSSRDILLAFSRDFLSGEGDLSRHLGFLGLPVNHVQTPLDEFDFSVVNLATDLQCGIRLVRTLELLSKNWSLSKKLRVPAMSRLQKIHNVNIALQVLKDHGIQLKDEYGSGIDAKDIVDRHREKTLALLWKIVFAFQVNVFLDLNQLKDEIDFLKNLHDAQVKMAALESSVTVKGRKDSSCFYSSESCSENVKLLMDWVNAVCVFYGIQVENFTVSFSDGRILCYLIHHYHPCYMPLEAICQRTTQTIECTKSGTLALNSSSESDDSLSLLNKPFGQAVSTSALYKELLDNEKKNFQLVNAAVSDLGGVPAMIHHVDMSNTIPDEKVVITYVSFLCSRLLAVCKEIRAARLIQSAWRKHRLKKELAQNIKQILNATVVIQKHWRRCLAQKELQKFIKAKREETERVSSVVIQKYWRGYCARRKYLQLRYNTVLMQARIRMLLSLAAYKKIIWAAVTIQRRWRASLKAKNDYQRYQNLKVSTFVIQSAFRRWKTCKIKQKIEAELLLQEAELAEKTRAAVLIQSWYRMIRDRNSFFCVRRSVIKIQAWFRCILAKFIYKQKKAGILAIQKCYRAYRLGKTERETYLQRRAAIIVLQAAFRGMKARLLFKQVRAVCIIQSFWQMRRERQRFLQVKHFVIVVQSHVRKQQQLKRFRAIKDAASVIQARYRAYRASKKAITSYHELRRAAVILQSAFRAKQARQKVNMLKSIIKIQSCFRAYVARKRFLNFKLAAVKIQAFIKMRQSHKHYCALREAAIYVQRRYRSQKEASQLREEYAKLRRACVKVQAVVRGHHTRKWMKRRQEAAVVLQAQYRMKRERQHYLSLCRASTVIQMHYRAYREGTCQREIFLQLKKATICLQAACRGYRLRKTLQRENEAALIIQTAFRTHAARRRHQTMIQASLVIQRWYRASKATSEIQQSFFRTKAAVITLQAASRGWLARKRIQEQHAAAIVIQSALRKYKALKNFTTTRNAALTLQRRYRALMSCREQRQAYILFRTCIIQLQAVWRGSVMREQIKRQHQGAVVIQSYYRMHNSRAKFKSLRLATVSIQRRYRAAVLANSQRQEYLALREATVKIQAVYRGVRTRRNVQGMHHAAVCIQAIFKMHQAYAKYQALKLATAVIQVRYRAVCRRRQEQAKYQELREASFILQSADRGMKVRQELKTLHFSSVTIQRKYRATVLAKDQRNEYLCFHQSAIIVQSAFRGMLVRKRVNQMHAAATIIQATIRMYIMRNRYRAVKLASVIIQWHYRSYKEAKNMRGLYLKQRHSAVVLQAAYRGMKTRCTLKKEHIAAVVIQSNFRMHRQCCSYRKMQWAAIVIQTKFRARCLRKLAVQQHSTDRAATSLPMASCTTKEASPQTRHHAALVIQRSFKLWRDRRKIQSYCHVAMDSKTIQYRTAAVTLQTLSRGNEAGVQYQKYRKAAIVIQQYFRSFLAVRRQRRIYLRTLRSIIVMQATVRGFLERQRLRQIKSAVKMQISGQKQQSSLLRFTAGAYYHLAAVRIQRAYRIHLLWKHEQMQLASVLYIQRWYRAKIQRREFLQHREKIVKIQRMVRKRMKCKSAGSGKIQKGVSQRTMNNGITKFQALWRGYLWRKKTDTDETRALRDSLVMATKESKEEMKLCNRTALAIDRLLKYKHFSYILAALKDLEVVTRLSPVCCESMAQTEAVSTIFTLIRSCNRSVPCMDVIKYSVQILLNLSKYERTTQTVYSVENSIDTLLDLLQMYREKAGDKISGKGGSIFTKVCSLLALLVKDSTRASEIRSNPQVIARLRSLFRLISRKHEMDAQRTLAQQKTSAFRNGRIPVLVTPVRTKIISRQRPDWVLGKDNMKEIVDPLQAIQMTMDTLGISFY</sequence>
<comment type="caution">
    <text evidence="1">The sequence shown here is derived from an EMBL/GenBank/DDBJ whole genome shotgun (WGS) entry which is preliminary data.</text>
</comment>
<accession>A0ACB8F329</accession>
<keyword evidence="2" id="KW-1185">Reference proteome</keyword>
<proteinExistence type="predicted"/>
<gene>
    <name evidence="1" type="ORF">K3G42_012944</name>
</gene>
<dbReference type="Proteomes" id="UP000827872">
    <property type="component" value="Linkage Group LG05"/>
</dbReference>
<evidence type="ECO:0000313" key="1">
    <source>
        <dbReference type="EMBL" id="KAH7999497.1"/>
    </source>
</evidence>
<evidence type="ECO:0000313" key="2">
    <source>
        <dbReference type="Proteomes" id="UP000827872"/>
    </source>
</evidence>
<organism evidence="1 2">
    <name type="scientific">Sphaerodactylus townsendi</name>
    <dbReference type="NCBI Taxonomy" id="933632"/>
    <lineage>
        <taxon>Eukaryota</taxon>
        <taxon>Metazoa</taxon>
        <taxon>Chordata</taxon>
        <taxon>Craniata</taxon>
        <taxon>Vertebrata</taxon>
        <taxon>Euteleostomi</taxon>
        <taxon>Lepidosauria</taxon>
        <taxon>Squamata</taxon>
        <taxon>Bifurcata</taxon>
        <taxon>Gekkota</taxon>
        <taxon>Sphaerodactylidae</taxon>
        <taxon>Sphaerodactylus</taxon>
    </lineage>
</organism>